<dbReference type="InterPro" id="IPR012000">
    <property type="entry name" value="Thiamin_PyroP_enz_cen_dom"/>
</dbReference>
<proteinExistence type="inferred from homology"/>
<dbReference type="InterPro" id="IPR011766">
    <property type="entry name" value="TPP_enzyme_TPP-bd"/>
</dbReference>
<evidence type="ECO:0000256" key="1">
    <source>
        <dbReference type="ARBA" id="ARBA00007812"/>
    </source>
</evidence>
<evidence type="ECO:0000259" key="6">
    <source>
        <dbReference type="Pfam" id="PF02776"/>
    </source>
</evidence>
<dbReference type="SUPFAM" id="SSF52518">
    <property type="entry name" value="Thiamin diphosphate-binding fold (THDP-binding)"/>
    <property type="match status" value="2"/>
</dbReference>
<dbReference type="GO" id="GO:0003984">
    <property type="term" value="F:acetolactate synthase activity"/>
    <property type="evidence" value="ECO:0007669"/>
    <property type="project" value="UniProtKB-EC"/>
</dbReference>
<evidence type="ECO:0000259" key="4">
    <source>
        <dbReference type="Pfam" id="PF00205"/>
    </source>
</evidence>
<dbReference type="CDD" id="cd00568">
    <property type="entry name" value="TPP_enzymes"/>
    <property type="match status" value="1"/>
</dbReference>
<comment type="similarity">
    <text evidence="1 3">Belongs to the TPP enzyme family.</text>
</comment>
<dbReference type="InterPro" id="IPR045229">
    <property type="entry name" value="TPP_enz"/>
</dbReference>
<evidence type="ECO:0000313" key="8">
    <source>
        <dbReference type="Proteomes" id="UP000032210"/>
    </source>
</evidence>
<keyword evidence="7" id="KW-0808">Transferase</keyword>
<evidence type="ECO:0000313" key="7">
    <source>
        <dbReference type="EMBL" id="KIR19066.1"/>
    </source>
</evidence>
<protein>
    <submittedName>
        <fullName evidence="7">IlvB2 protein</fullName>
        <ecNumber evidence="7">2.2.1.6</ecNumber>
    </submittedName>
</protein>
<accession>A0A0D0T5I9</accession>
<dbReference type="PANTHER" id="PTHR18968:SF167">
    <property type="entry name" value="ACETOLACTATE SYNTHASE LARGE SUBUNIT ILVB2-RELATED"/>
    <property type="match status" value="1"/>
</dbReference>
<dbReference type="InterPro" id="IPR012001">
    <property type="entry name" value="Thiamin_PyroP_enz_TPP-bd_dom"/>
</dbReference>
<dbReference type="Pfam" id="PF00205">
    <property type="entry name" value="TPP_enzyme_M"/>
    <property type="match status" value="1"/>
</dbReference>
<evidence type="ECO:0000259" key="5">
    <source>
        <dbReference type="Pfam" id="PF02775"/>
    </source>
</evidence>
<feature type="domain" description="Thiamine pyrophosphate enzyme N-terminal TPP-binding" evidence="6">
    <location>
        <begin position="9"/>
        <end position="123"/>
    </location>
</feature>
<name>A0A0D0T5I9_PSEFL</name>
<dbReference type="Pfam" id="PF02775">
    <property type="entry name" value="TPP_enzyme_C"/>
    <property type="match status" value="1"/>
</dbReference>
<dbReference type="EC" id="2.2.1.6" evidence="7"/>
<dbReference type="GO" id="GO:0005948">
    <property type="term" value="C:acetolactate synthase complex"/>
    <property type="evidence" value="ECO:0007669"/>
    <property type="project" value="TreeGrafter"/>
</dbReference>
<evidence type="ECO:0000256" key="3">
    <source>
        <dbReference type="RuleBase" id="RU362132"/>
    </source>
</evidence>
<dbReference type="GO" id="GO:0030976">
    <property type="term" value="F:thiamine pyrophosphate binding"/>
    <property type="evidence" value="ECO:0007669"/>
    <property type="project" value="InterPro"/>
</dbReference>
<comment type="caution">
    <text evidence="7">The sequence shown here is derived from an EMBL/GenBank/DDBJ whole genome shotgun (WGS) entry which is preliminary data.</text>
</comment>
<dbReference type="Pfam" id="PF02776">
    <property type="entry name" value="TPP_enzyme_N"/>
    <property type="match status" value="1"/>
</dbReference>
<dbReference type="Gene3D" id="3.40.50.1220">
    <property type="entry name" value="TPP-binding domain"/>
    <property type="match status" value="1"/>
</dbReference>
<reference evidence="7 8" key="1">
    <citation type="submission" date="2015-01" db="EMBL/GenBank/DDBJ databases">
        <title>Genome sequence of the beneficial rhizobacterium Pseudomonas fluorescens 2-79.</title>
        <authorList>
            <person name="Thuermer A."/>
            <person name="Daniel R."/>
        </authorList>
    </citation>
    <scope>NUCLEOTIDE SEQUENCE [LARGE SCALE GENOMIC DNA]</scope>
    <source>
        <strain evidence="7 8">2-79</strain>
    </source>
</reference>
<dbReference type="GO" id="GO:0050660">
    <property type="term" value="F:flavin adenine dinucleotide binding"/>
    <property type="evidence" value="ECO:0007669"/>
    <property type="project" value="TreeGrafter"/>
</dbReference>
<dbReference type="InterPro" id="IPR029061">
    <property type="entry name" value="THDP-binding"/>
</dbReference>
<dbReference type="AlphaFoldDB" id="A0A0D0T5I9"/>
<feature type="domain" description="Thiamine pyrophosphate enzyme TPP-binding" evidence="5">
    <location>
        <begin position="409"/>
        <end position="553"/>
    </location>
</feature>
<dbReference type="PANTHER" id="PTHR18968">
    <property type="entry name" value="THIAMINE PYROPHOSPHATE ENZYMES"/>
    <property type="match status" value="1"/>
</dbReference>
<gene>
    <name evidence="7" type="primary">ilvB2</name>
    <name evidence="7" type="ORF">PFLU3_50460</name>
</gene>
<dbReference type="Gene3D" id="3.40.50.970">
    <property type="match status" value="2"/>
</dbReference>
<dbReference type="EMBL" id="JXCQ01000079">
    <property type="protein sequence ID" value="KIR19066.1"/>
    <property type="molecule type" value="Genomic_DNA"/>
</dbReference>
<sequence length="576" mass="62010">MDLQSAGETGAHYILRQLQSFGVTHFFMVPGKLINAFMRCYPSDGSGTLEIEPVVTACETGASYMAEGYARASEKIGVCLVIGGPGVTNALTGIASAYTDHQPVLLLSGQIASSLEMQNVLQDGSQTGVNLCDVFKPITRSALEVKAGQPLPAFLRESVRLLRGVEKGPTYLAVSKEALYEKSITRVDIAPSVLESWSNQALAVEKIKSAAIKAVFKRSTNLVILAGLRCKNAKVAAALVAFSERFSIPVATTLSAKGLFPEDHPNALGVYGYSGNKRAIEAFKNGVDGVILLGLDTTQWSTMLWSHELRPACGTIQVDESPDYLGRFLDIDHGVVATGDGFLRLVCEVHAEELSATQESRSKWSSDLQRVPLHYPIDAKATGNIADHPAAYIPVLQSYFPSDGVVCVDSGSHRSFFGHYWTARGPAAYLSATTLGPMGWSIPAGIGASFARAHGKTMVVTGDGCMLMQGLELSTAAKHGLNIVFVVFNNRSYSASYFNNKDNLPALTQIPDYNWCLFAQSLGVSATCVSTPEALHDCIESIMSLARPHLIEIKCDGRHVTPNSEYSSRLKDHPLL</sequence>
<dbReference type="GO" id="GO:0009097">
    <property type="term" value="P:isoleucine biosynthetic process"/>
    <property type="evidence" value="ECO:0007669"/>
    <property type="project" value="TreeGrafter"/>
</dbReference>
<organism evidence="7 8">
    <name type="scientific">Pseudomonas fluorescens</name>
    <dbReference type="NCBI Taxonomy" id="294"/>
    <lineage>
        <taxon>Bacteria</taxon>
        <taxon>Pseudomonadati</taxon>
        <taxon>Pseudomonadota</taxon>
        <taxon>Gammaproteobacteria</taxon>
        <taxon>Pseudomonadales</taxon>
        <taxon>Pseudomonadaceae</taxon>
        <taxon>Pseudomonas</taxon>
    </lineage>
</organism>
<feature type="domain" description="Thiamine pyrophosphate enzyme central" evidence="4">
    <location>
        <begin position="213"/>
        <end position="338"/>
    </location>
</feature>
<dbReference type="GO" id="GO:0009099">
    <property type="term" value="P:L-valine biosynthetic process"/>
    <property type="evidence" value="ECO:0007669"/>
    <property type="project" value="TreeGrafter"/>
</dbReference>
<dbReference type="SUPFAM" id="SSF52467">
    <property type="entry name" value="DHS-like NAD/FAD-binding domain"/>
    <property type="match status" value="1"/>
</dbReference>
<keyword evidence="2 3" id="KW-0786">Thiamine pyrophosphate</keyword>
<dbReference type="InterPro" id="IPR029035">
    <property type="entry name" value="DHS-like_NAD/FAD-binding_dom"/>
</dbReference>
<dbReference type="CDD" id="cd07035">
    <property type="entry name" value="TPP_PYR_POX_like"/>
    <property type="match status" value="1"/>
</dbReference>
<dbReference type="RefSeq" id="WP_043051224.1">
    <property type="nucleotide sequence ID" value="NZ_JXCQ01000079.1"/>
</dbReference>
<evidence type="ECO:0000256" key="2">
    <source>
        <dbReference type="ARBA" id="ARBA00023052"/>
    </source>
</evidence>
<dbReference type="GO" id="GO:0000287">
    <property type="term" value="F:magnesium ion binding"/>
    <property type="evidence" value="ECO:0007669"/>
    <property type="project" value="InterPro"/>
</dbReference>
<dbReference type="PATRIC" id="fig|294.125.peg.5185"/>
<dbReference type="Proteomes" id="UP000032210">
    <property type="component" value="Unassembled WGS sequence"/>
</dbReference>